<evidence type="ECO:0000259" key="5">
    <source>
        <dbReference type="Pfam" id="PF24842"/>
    </source>
</evidence>
<keyword evidence="9" id="KW-1185">Reference proteome</keyword>
<keyword evidence="2" id="KW-0833">Ubl conjugation pathway</keyword>
<dbReference type="InterPro" id="IPR004854">
    <property type="entry name" value="Ufd1-like"/>
</dbReference>
<feature type="compositionally biased region" description="Basic and acidic residues" evidence="3">
    <location>
        <begin position="318"/>
        <end position="329"/>
    </location>
</feature>
<reference evidence="6" key="2">
    <citation type="submission" date="2022-08" db="EMBL/GenBank/DDBJ databases">
        <title>Novel sulphate-reducing endosymbionts in the free-living metamonad Anaeramoeba.</title>
        <authorList>
            <person name="Jerlstrom-Hultqvist J."/>
            <person name="Cepicka I."/>
            <person name="Gallot-Lavallee L."/>
            <person name="Salas-Leiva D."/>
            <person name="Curtis B.A."/>
            <person name="Zahonova K."/>
            <person name="Pipaliya S."/>
            <person name="Dacks J."/>
            <person name="Roger A.J."/>
        </authorList>
    </citation>
    <scope>NUCLEOTIDE SEQUENCE</scope>
    <source>
        <strain evidence="6">Busselton2</strain>
    </source>
</reference>
<dbReference type="EMBL" id="JANTQA010000051">
    <property type="protein sequence ID" value="KAJ3430000.1"/>
    <property type="molecule type" value="Genomic_DNA"/>
</dbReference>
<evidence type="ECO:0000256" key="2">
    <source>
        <dbReference type="ARBA" id="ARBA00022786"/>
    </source>
</evidence>
<dbReference type="Gene3D" id="2.40.40.50">
    <property type="entry name" value="Ubiquitin fusion degradation protein UFD1, N-terminal domain"/>
    <property type="match status" value="1"/>
</dbReference>
<dbReference type="Pfam" id="PF03152">
    <property type="entry name" value="UFD1_N1"/>
    <property type="match status" value="1"/>
</dbReference>
<feature type="compositionally biased region" description="Polar residues" evidence="3">
    <location>
        <begin position="203"/>
        <end position="212"/>
    </location>
</feature>
<protein>
    <submittedName>
        <fullName evidence="6">Ubiquitin recognition factor in er-associated degradation protein</fullName>
    </submittedName>
</protein>
<feature type="domain" description="Ubiquitin fusion degradation protein UFD1 N-terminal subdomain 2" evidence="5">
    <location>
        <begin position="99"/>
        <end position="174"/>
    </location>
</feature>
<dbReference type="EMBL" id="JAOAOG010000229">
    <property type="protein sequence ID" value="KAJ6239140.1"/>
    <property type="molecule type" value="Genomic_DNA"/>
</dbReference>
<name>A0AAV7YPW6_9EUKA</name>
<feature type="domain" description="Ubiquitin fusion degradation protein UFD1 N-terminal subdomain 1" evidence="4">
    <location>
        <begin position="3"/>
        <end position="97"/>
    </location>
</feature>
<dbReference type="Proteomes" id="UP001150062">
    <property type="component" value="Unassembled WGS sequence"/>
</dbReference>
<evidence type="ECO:0000259" key="4">
    <source>
        <dbReference type="Pfam" id="PF03152"/>
    </source>
</evidence>
<comment type="caution">
    <text evidence="6">The sequence shown here is derived from an EMBL/GenBank/DDBJ whole genome shotgun (WGS) entry which is preliminary data.</text>
</comment>
<dbReference type="Proteomes" id="UP001146793">
    <property type="component" value="Unassembled WGS sequence"/>
</dbReference>
<comment type="similarity">
    <text evidence="1">Belongs to the UFD1 family.</text>
</comment>
<feature type="compositionally biased region" description="Low complexity" evidence="3">
    <location>
        <begin position="241"/>
        <end position="250"/>
    </location>
</feature>
<dbReference type="InterPro" id="IPR055418">
    <property type="entry name" value="UFD1_N2"/>
</dbReference>
<evidence type="ECO:0000313" key="6">
    <source>
        <dbReference type="EMBL" id="KAJ3430000.1"/>
    </source>
</evidence>
<organism evidence="6 8">
    <name type="scientific">Anaeramoeba flamelloides</name>
    <dbReference type="NCBI Taxonomy" id="1746091"/>
    <lineage>
        <taxon>Eukaryota</taxon>
        <taxon>Metamonada</taxon>
        <taxon>Anaeramoebidae</taxon>
        <taxon>Anaeramoeba</taxon>
    </lineage>
</organism>
<dbReference type="GO" id="GO:0034098">
    <property type="term" value="C:VCP-NPL4-UFD1 AAA ATPase complex"/>
    <property type="evidence" value="ECO:0007669"/>
    <property type="project" value="TreeGrafter"/>
</dbReference>
<dbReference type="InterPro" id="IPR042299">
    <property type="entry name" value="Ufd1-like_Nn"/>
</dbReference>
<feature type="compositionally biased region" description="Basic and acidic residues" evidence="3">
    <location>
        <begin position="288"/>
        <end position="297"/>
    </location>
</feature>
<sequence>MMSQTYKCIPATVIAREDIDSGGKISLPESALSQLIQLNVATPYMFKIENIKTKKFSHCGVLDFNSTEGTCTLPTWLMNTLELTIRDPVRIVSRTLPPGKFIKFQPLTSDFTSKVTNPKVVLERKLRNFACLTQGDVIEIKYLKMVFYISVLETKPSQAIDIIRTDCNVEFAPPRDQKQLTKEQIEKEIQKMQKETLKKVELSESTSDNEISTSEEEKNKDKFKPFEGSGIRIDGKKTPIKKNINNSESSNSKKKMEEEQKPKLNIFEGSGLRIDGKTIKKKTKNNKNKNEKEEEILKTPTKNKPRKFKPFSGGGNRIDSKRVKKRELLSESETSESEEENNKKKSFGRSIKIEEKKKEEKFVPFSSTGNRLSSKK</sequence>
<evidence type="ECO:0000256" key="3">
    <source>
        <dbReference type="SAM" id="MobiDB-lite"/>
    </source>
</evidence>
<dbReference type="GO" id="GO:0036503">
    <property type="term" value="P:ERAD pathway"/>
    <property type="evidence" value="ECO:0007669"/>
    <property type="project" value="TreeGrafter"/>
</dbReference>
<dbReference type="Pfam" id="PF24842">
    <property type="entry name" value="UFD1_N2"/>
    <property type="match status" value="1"/>
</dbReference>
<dbReference type="Gene3D" id="3.10.330.10">
    <property type="match status" value="1"/>
</dbReference>
<proteinExistence type="inferred from homology"/>
<dbReference type="AlphaFoldDB" id="A0AAV7YPW6"/>
<dbReference type="PANTHER" id="PTHR12555">
    <property type="entry name" value="UBIQUITIN FUSION DEGRADATON PROTEIN 1"/>
    <property type="match status" value="1"/>
</dbReference>
<dbReference type="InterPro" id="IPR055417">
    <property type="entry name" value="UFD1_N1"/>
</dbReference>
<feature type="region of interest" description="Disordered" evidence="3">
    <location>
        <begin position="196"/>
        <end position="353"/>
    </location>
</feature>
<accession>A0AAV7YPW6</accession>
<dbReference type="PANTHER" id="PTHR12555:SF13">
    <property type="entry name" value="UBIQUITIN RECOGNITION FACTOR IN ER-ASSOCIATED DEGRADATION PROTEIN 1"/>
    <property type="match status" value="1"/>
</dbReference>
<evidence type="ECO:0000256" key="1">
    <source>
        <dbReference type="ARBA" id="ARBA00006043"/>
    </source>
</evidence>
<gene>
    <name evidence="6" type="ORF">M0812_23000</name>
    <name evidence="7" type="ORF">M0813_25352</name>
</gene>
<dbReference type="GO" id="GO:0031593">
    <property type="term" value="F:polyubiquitin modification-dependent protein binding"/>
    <property type="evidence" value="ECO:0007669"/>
    <property type="project" value="TreeGrafter"/>
</dbReference>
<reference evidence="7" key="1">
    <citation type="submission" date="2022-08" db="EMBL/GenBank/DDBJ databases">
        <title>Novel sulfate-reducing endosymbionts in the free-living metamonad Anaeramoeba.</title>
        <authorList>
            <person name="Jerlstrom-Hultqvist J."/>
            <person name="Cepicka I."/>
            <person name="Gallot-Lavallee L."/>
            <person name="Salas-Leiva D."/>
            <person name="Curtis B.A."/>
            <person name="Zahonova K."/>
            <person name="Pipaliya S."/>
            <person name="Dacks J."/>
            <person name="Roger A.J."/>
        </authorList>
    </citation>
    <scope>NUCLEOTIDE SEQUENCE</scope>
    <source>
        <strain evidence="7">Schooner1</strain>
    </source>
</reference>
<evidence type="ECO:0000313" key="8">
    <source>
        <dbReference type="Proteomes" id="UP001146793"/>
    </source>
</evidence>
<evidence type="ECO:0000313" key="7">
    <source>
        <dbReference type="EMBL" id="KAJ6239140.1"/>
    </source>
</evidence>
<dbReference type="GO" id="GO:0006511">
    <property type="term" value="P:ubiquitin-dependent protein catabolic process"/>
    <property type="evidence" value="ECO:0007669"/>
    <property type="project" value="InterPro"/>
</dbReference>
<feature type="compositionally biased region" description="Basic and acidic residues" evidence="3">
    <location>
        <begin position="215"/>
        <end position="225"/>
    </location>
</feature>
<evidence type="ECO:0000313" key="9">
    <source>
        <dbReference type="Proteomes" id="UP001150062"/>
    </source>
</evidence>